<feature type="region of interest" description="Disordered" evidence="1">
    <location>
        <begin position="1"/>
        <end position="85"/>
    </location>
</feature>
<comment type="caution">
    <text evidence="2">The sequence shown here is derived from an EMBL/GenBank/DDBJ whole genome shotgun (WGS) entry which is preliminary data.</text>
</comment>
<accession>A0AAD6CQY6</accession>
<sequence length="481" mass="54655">MPPGAAQRAATPEPTEQSTEPTAPQPLRTSNRSIRAPVSYSQEQERDATGRPERRQKKNAPEPSLREDATTEDVMTPRPDQTDPTLRAILEAFGRIEKSNKYLHQEIEARHVETSRFQSQITELRNELRRRGEGHWDEIQSYKDALADMQRKMEEFKQAAMTTDRTTCACHGHYEEVRAELQSLRNAVTSSSTGRSWASIVSQSSVVSSNTRMVRSSLGLPAVILDLRSANEETKALVDDPTRTREKVRAALKEETTTSNVEIVEVKPTSRTTIKVFVDSEESAAQLRRATHWLSSVPGATLQGEQWFPVKLNDVKKESVYEPSGAQREDFPRIFQEENEVEQIKKIVWLSGTKRYGSMVIYLSKQGDAEARLNRRIVHVHGEAVFSHRFHERPRPLRCRKCQQYNHKEDRCPNAEACGKCAGHHRAAQCTSDVVKCAACQGNHAVTDRDCPKWDEAWKVIRQREREVTARRPDSLPHGSQ</sequence>
<evidence type="ECO:0008006" key="4">
    <source>
        <dbReference type="Google" id="ProtNLM"/>
    </source>
</evidence>
<gene>
    <name evidence="2" type="ORF">N7494_009960</name>
</gene>
<name>A0AAD6CQY6_9EURO</name>
<proteinExistence type="predicted"/>
<dbReference type="AlphaFoldDB" id="A0AAD6CQY6"/>
<dbReference type="EMBL" id="JAQIZZ010000007">
    <property type="protein sequence ID" value="KAJ5533408.1"/>
    <property type="molecule type" value="Genomic_DNA"/>
</dbReference>
<feature type="compositionally biased region" description="Basic and acidic residues" evidence="1">
    <location>
        <begin position="43"/>
        <end position="53"/>
    </location>
</feature>
<dbReference type="Proteomes" id="UP001220324">
    <property type="component" value="Unassembled WGS sequence"/>
</dbReference>
<dbReference type="CDD" id="cd08168">
    <property type="entry name" value="Cytochrom_C3"/>
    <property type="match status" value="1"/>
</dbReference>
<protein>
    <recommendedName>
        <fullName evidence="4">CCHC-type domain-containing protein</fullName>
    </recommendedName>
</protein>
<keyword evidence="3" id="KW-1185">Reference proteome</keyword>
<evidence type="ECO:0000256" key="1">
    <source>
        <dbReference type="SAM" id="MobiDB-lite"/>
    </source>
</evidence>
<evidence type="ECO:0000313" key="2">
    <source>
        <dbReference type="EMBL" id="KAJ5533408.1"/>
    </source>
</evidence>
<organism evidence="2 3">
    <name type="scientific">Penicillium frequentans</name>
    <dbReference type="NCBI Taxonomy" id="3151616"/>
    <lineage>
        <taxon>Eukaryota</taxon>
        <taxon>Fungi</taxon>
        <taxon>Dikarya</taxon>
        <taxon>Ascomycota</taxon>
        <taxon>Pezizomycotina</taxon>
        <taxon>Eurotiomycetes</taxon>
        <taxon>Eurotiomycetidae</taxon>
        <taxon>Eurotiales</taxon>
        <taxon>Aspergillaceae</taxon>
        <taxon>Penicillium</taxon>
    </lineage>
</organism>
<evidence type="ECO:0000313" key="3">
    <source>
        <dbReference type="Proteomes" id="UP001220324"/>
    </source>
</evidence>
<reference evidence="2 3" key="1">
    <citation type="journal article" date="2023" name="IMA Fungus">
        <title>Comparative genomic study of the Penicillium genus elucidates a diverse pangenome and 15 lateral gene transfer events.</title>
        <authorList>
            <person name="Petersen C."/>
            <person name="Sorensen T."/>
            <person name="Nielsen M.R."/>
            <person name="Sondergaard T.E."/>
            <person name="Sorensen J.L."/>
            <person name="Fitzpatrick D.A."/>
            <person name="Frisvad J.C."/>
            <person name="Nielsen K.L."/>
        </authorList>
    </citation>
    <scope>NUCLEOTIDE SEQUENCE [LARGE SCALE GENOMIC DNA]</scope>
    <source>
        <strain evidence="2 3">IBT 35679</strain>
    </source>
</reference>
<feature type="compositionally biased region" description="Low complexity" evidence="1">
    <location>
        <begin position="9"/>
        <end position="26"/>
    </location>
</feature>